<keyword evidence="2" id="KW-0677">Repeat</keyword>
<evidence type="ECO:0000313" key="7">
    <source>
        <dbReference type="EMBL" id="NXR12310.1"/>
    </source>
</evidence>
<evidence type="ECO:0000256" key="1">
    <source>
        <dbReference type="ARBA" id="ARBA00022729"/>
    </source>
</evidence>
<organism evidence="7 8">
    <name type="scientific">Semnornis frantzii</name>
    <dbReference type="NCBI Taxonomy" id="91796"/>
    <lineage>
        <taxon>Eukaryota</taxon>
        <taxon>Metazoa</taxon>
        <taxon>Chordata</taxon>
        <taxon>Craniata</taxon>
        <taxon>Vertebrata</taxon>
        <taxon>Euteleostomi</taxon>
        <taxon>Archelosauria</taxon>
        <taxon>Archosauria</taxon>
        <taxon>Dinosauria</taxon>
        <taxon>Saurischia</taxon>
        <taxon>Theropoda</taxon>
        <taxon>Coelurosauria</taxon>
        <taxon>Aves</taxon>
        <taxon>Neognathae</taxon>
        <taxon>Neoaves</taxon>
        <taxon>Telluraves</taxon>
        <taxon>Coraciimorphae</taxon>
        <taxon>Piciformes</taxon>
        <taxon>Ramphastidae</taxon>
        <taxon>Semnornis</taxon>
    </lineage>
</organism>
<dbReference type="InterPro" id="IPR001190">
    <property type="entry name" value="SRCR"/>
</dbReference>
<proteinExistence type="predicted"/>
<dbReference type="Pfam" id="PF00530">
    <property type="entry name" value="SRCR"/>
    <property type="match status" value="2"/>
</dbReference>
<feature type="non-terminal residue" evidence="7">
    <location>
        <position position="1"/>
    </location>
</feature>
<dbReference type="EMBL" id="VWYK01080865">
    <property type="protein sequence ID" value="NXR12310.1"/>
    <property type="molecule type" value="Genomic_DNA"/>
</dbReference>
<feature type="disulfide bond" evidence="5">
    <location>
        <begin position="62"/>
        <end position="72"/>
    </location>
</feature>
<sequence>RCAGRVEVLHEHQWGTICDDSWDLRDAQVVCRQLGCGTAISSPGQAHFGQGQDPIWLDEVECTGLELSLSQCSHSSWGQHNCNHEEDAGVVCSGCTPPRKGAWEALCQLNPSHTSAAGTNPLQLRLQGSSGPCVGLVEVFYNSSWQRVCSIGWSLLEAEVVCRQLGCG</sequence>
<dbReference type="InterPro" id="IPR036772">
    <property type="entry name" value="SRCR-like_dom_sf"/>
</dbReference>
<keyword evidence="8" id="KW-1185">Reference proteome</keyword>
<comment type="caution">
    <text evidence="5">Lacks conserved residue(s) required for the propagation of feature annotation.</text>
</comment>
<protein>
    <submittedName>
        <fullName evidence="7">DMBT1 protein</fullName>
    </submittedName>
</protein>
<dbReference type="SUPFAM" id="SSF56487">
    <property type="entry name" value="SRCR-like"/>
    <property type="match status" value="2"/>
</dbReference>
<accession>A0A7L2ILP9</accession>
<gene>
    <name evidence="7" type="primary">Dmbt1_4</name>
    <name evidence="7" type="ORF">SEMFRA_R03712</name>
</gene>
<dbReference type="Proteomes" id="UP000536381">
    <property type="component" value="Unassembled WGS sequence"/>
</dbReference>
<dbReference type="PRINTS" id="PR00258">
    <property type="entry name" value="SPERACTRCPTR"/>
</dbReference>
<keyword evidence="3 5" id="KW-1015">Disulfide bond</keyword>
<dbReference type="PROSITE" id="PS50287">
    <property type="entry name" value="SRCR_2"/>
    <property type="match status" value="2"/>
</dbReference>
<feature type="non-terminal residue" evidence="7">
    <location>
        <position position="168"/>
    </location>
</feature>
<dbReference type="SMART" id="SM00202">
    <property type="entry name" value="SR"/>
    <property type="match status" value="1"/>
</dbReference>
<dbReference type="PANTHER" id="PTHR19331">
    <property type="entry name" value="SCAVENGER RECEPTOR DOMAIN-CONTAINING"/>
    <property type="match status" value="1"/>
</dbReference>
<dbReference type="FunFam" id="3.10.250.10:FF:000006">
    <property type="entry name" value="neurotrypsin isoform X2"/>
    <property type="match status" value="1"/>
</dbReference>
<dbReference type="AlphaFoldDB" id="A0A7L2ILP9"/>
<evidence type="ECO:0000313" key="8">
    <source>
        <dbReference type="Proteomes" id="UP000536381"/>
    </source>
</evidence>
<evidence type="ECO:0000256" key="3">
    <source>
        <dbReference type="ARBA" id="ARBA00023157"/>
    </source>
</evidence>
<evidence type="ECO:0000259" key="6">
    <source>
        <dbReference type="PROSITE" id="PS50287"/>
    </source>
</evidence>
<keyword evidence="4" id="KW-0325">Glycoprotein</keyword>
<evidence type="ECO:0000256" key="2">
    <source>
        <dbReference type="ARBA" id="ARBA00022737"/>
    </source>
</evidence>
<dbReference type="Gene3D" id="3.10.250.10">
    <property type="entry name" value="SRCR-like domain"/>
    <property type="match status" value="2"/>
</dbReference>
<feature type="domain" description="SRCR" evidence="6">
    <location>
        <begin position="124"/>
        <end position="168"/>
    </location>
</feature>
<comment type="caution">
    <text evidence="7">The sequence shown here is derived from an EMBL/GenBank/DDBJ whole genome shotgun (WGS) entry which is preliminary data.</text>
</comment>
<feature type="disulfide bond" evidence="5">
    <location>
        <begin position="31"/>
        <end position="92"/>
    </location>
</feature>
<name>A0A7L2ILP9_9PICI</name>
<keyword evidence="1" id="KW-0732">Signal</keyword>
<feature type="disulfide bond" evidence="5">
    <location>
        <begin position="18"/>
        <end position="82"/>
    </location>
</feature>
<evidence type="ECO:0000256" key="4">
    <source>
        <dbReference type="ARBA" id="ARBA00023180"/>
    </source>
</evidence>
<reference evidence="7 8" key="1">
    <citation type="submission" date="2019-09" db="EMBL/GenBank/DDBJ databases">
        <title>Bird 10,000 Genomes (B10K) Project - Family phase.</title>
        <authorList>
            <person name="Zhang G."/>
        </authorList>
    </citation>
    <scope>NUCLEOTIDE SEQUENCE [LARGE SCALE GENOMIC DNA]</scope>
    <source>
        <strain evidence="7">B10K-DU-001-42</strain>
        <tissue evidence="7">Muscle</tissue>
    </source>
</reference>
<dbReference type="GO" id="GO:0016020">
    <property type="term" value="C:membrane"/>
    <property type="evidence" value="ECO:0007669"/>
    <property type="project" value="InterPro"/>
</dbReference>
<evidence type="ECO:0000256" key="5">
    <source>
        <dbReference type="PROSITE-ProRule" id="PRU00196"/>
    </source>
</evidence>
<feature type="domain" description="SRCR" evidence="6">
    <location>
        <begin position="1"/>
        <end position="93"/>
    </location>
</feature>
<dbReference type="OrthoDB" id="536948at2759"/>